<proteinExistence type="predicted"/>
<dbReference type="Pfam" id="PF00650">
    <property type="entry name" value="CRAL_TRIO"/>
    <property type="match status" value="1"/>
</dbReference>
<sequence length="260" mass="29904">MNIPALDSTTLENILSEVPQACTLTQKDVTRFWYGNKGNFKENSHNIADTMRWRQSFRYDSILEEDFSDLIGAQKVFFHGNAKDGTPILIWRSCKHLVNVAERSREIRFYVWILVKAEQEGILTDKITIIYDRSHATKANTDLGLAKEAFPIFQRHFPERLKSIFVFPSSFLLTSLWQCIKPFIDPVTAQKIRIWKENEYRTKILEYVDSSNLLERFGGSGVETTAISIGTETVERFGPNSPQFTCKVDAITRPTPTRVT</sequence>
<reference evidence="2 3" key="1">
    <citation type="submission" date="2023-04" db="EMBL/GenBank/DDBJ databases">
        <title>Genome of Basidiobolus ranarum AG-B5.</title>
        <authorList>
            <person name="Stajich J.E."/>
            <person name="Carter-House D."/>
            <person name="Gryganskyi A."/>
        </authorList>
    </citation>
    <scope>NUCLEOTIDE SEQUENCE [LARGE SCALE GENOMIC DNA]</scope>
    <source>
        <strain evidence="2 3">AG-B5</strain>
    </source>
</reference>
<evidence type="ECO:0000259" key="1">
    <source>
        <dbReference type="PROSITE" id="PS50191"/>
    </source>
</evidence>
<keyword evidence="3" id="KW-1185">Reference proteome</keyword>
<dbReference type="CDD" id="cd00170">
    <property type="entry name" value="SEC14"/>
    <property type="match status" value="1"/>
</dbReference>
<dbReference type="InterPro" id="IPR036865">
    <property type="entry name" value="CRAL-TRIO_dom_sf"/>
</dbReference>
<feature type="domain" description="CRAL-TRIO" evidence="1">
    <location>
        <begin position="64"/>
        <end position="225"/>
    </location>
</feature>
<gene>
    <name evidence="2" type="ORF">K7432_007716</name>
</gene>
<organism evidence="2 3">
    <name type="scientific">Basidiobolus ranarum</name>
    <dbReference type="NCBI Taxonomy" id="34480"/>
    <lineage>
        <taxon>Eukaryota</taxon>
        <taxon>Fungi</taxon>
        <taxon>Fungi incertae sedis</taxon>
        <taxon>Zoopagomycota</taxon>
        <taxon>Entomophthoromycotina</taxon>
        <taxon>Basidiobolomycetes</taxon>
        <taxon>Basidiobolales</taxon>
        <taxon>Basidiobolaceae</taxon>
        <taxon>Basidiobolus</taxon>
    </lineage>
</organism>
<dbReference type="PROSITE" id="PS50191">
    <property type="entry name" value="CRAL_TRIO"/>
    <property type="match status" value="1"/>
</dbReference>
<dbReference type="SMART" id="SM00516">
    <property type="entry name" value="SEC14"/>
    <property type="match status" value="1"/>
</dbReference>
<dbReference type="PANTHER" id="PTHR46277:SF3">
    <property type="entry name" value="BINDING PROTEIN, PUTATIVE-RELATED"/>
    <property type="match status" value="1"/>
</dbReference>
<accession>A0ABR2WT26</accession>
<dbReference type="InterPro" id="IPR001251">
    <property type="entry name" value="CRAL-TRIO_dom"/>
</dbReference>
<name>A0ABR2WT26_9FUNG</name>
<evidence type="ECO:0000313" key="3">
    <source>
        <dbReference type="Proteomes" id="UP001479436"/>
    </source>
</evidence>
<evidence type="ECO:0000313" key="2">
    <source>
        <dbReference type="EMBL" id="KAK9764624.1"/>
    </source>
</evidence>
<protein>
    <recommendedName>
        <fullName evidence="1">CRAL-TRIO domain-containing protein</fullName>
    </recommendedName>
</protein>
<dbReference type="Proteomes" id="UP001479436">
    <property type="component" value="Unassembled WGS sequence"/>
</dbReference>
<dbReference type="SUPFAM" id="SSF52087">
    <property type="entry name" value="CRAL/TRIO domain"/>
    <property type="match status" value="1"/>
</dbReference>
<dbReference type="Gene3D" id="3.40.525.10">
    <property type="entry name" value="CRAL-TRIO lipid binding domain"/>
    <property type="match status" value="1"/>
</dbReference>
<comment type="caution">
    <text evidence="2">The sequence shown here is derived from an EMBL/GenBank/DDBJ whole genome shotgun (WGS) entry which is preliminary data.</text>
</comment>
<dbReference type="PANTHER" id="PTHR46277">
    <property type="entry name" value="OS03G0850700 PROTEIN"/>
    <property type="match status" value="1"/>
</dbReference>
<dbReference type="EMBL" id="JASJQH010000394">
    <property type="protein sequence ID" value="KAK9764624.1"/>
    <property type="molecule type" value="Genomic_DNA"/>
</dbReference>